<dbReference type="EMBL" id="VIGC01000001">
    <property type="protein sequence ID" value="TQE97995.1"/>
    <property type="molecule type" value="Genomic_DNA"/>
</dbReference>
<sequence length="133" mass="13730">MTVPKRFGVLRFFGTLLKVLAWIVLVLSVLGAIGVAVAGNMMTNLIGGAATGDAGNLLTAGGGIVGGLLLLVGGLFYFLVLYVSGESIHLQLAVEENTRLTAALLLKMHQEGQTESTSTYGGGAGFANEPYES</sequence>
<gene>
    <name evidence="2" type="ORF">FKZ61_01045</name>
</gene>
<dbReference type="AlphaFoldDB" id="A0A540VMK5"/>
<feature type="transmembrane region" description="Helical" evidence="1">
    <location>
        <begin position="12"/>
        <end position="37"/>
    </location>
</feature>
<evidence type="ECO:0000256" key="1">
    <source>
        <dbReference type="SAM" id="Phobius"/>
    </source>
</evidence>
<proteinExistence type="predicted"/>
<feature type="transmembrane region" description="Helical" evidence="1">
    <location>
        <begin position="57"/>
        <end position="83"/>
    </location>
</feature>
<keyword evidence="3" id="KW-1185">Reference proteome</keyword>
<comment type="caution">
    <text evidence="2">The sequence shown here is derived from an EMBL/GenBank/DDBJ whole genome shotgun (WGS) entry which is preliminary data.</text>
</comment>
<name>A0A540VMK5_9CHLR</name>
<protein>
    <submittedName>
        <fullName evidence="2">Uncharacterized protein</fullName>
    </submittedName>
</protein>
<dbReference type="InParanoid" id="A0A540VMK5"/>
<accession>A0A540VMK5</accession>
<keyword evidence="1" id="KW-0812">Transmembrane</keyword>
<evidence type="ECO:0000313" key="3">
    <source>
        <dbReference type="Proteomes" id="UP000317371"/>
    </source>
</evidence>
<dbReference type="Proteomes" id="UP000317371">
    <property type="component" value="Unassembled WGS sequence"/>
</dbReference>
<reference evidence="2 3" key="1">
    <citation type="submission" date="2019-06" db="EMBL/GenBank/DDBJ databases">
        <title>Genome sequence of Litorilinea aerophila BAA-2444.</title>
        <authorList>
            <person name="Maclea K.S."/>
            <person name="Maurais E.G."/>
            <person name="Iannazzi L.C."/>
        </authorList>
    </citation>
    <scope>NUCLEOTIDE SEQUENCE [LARGE SCALE GENOMIC DNA]</scope>
    <source>
        <strain evidence="2 3">ATCC BAA-2444</strain>
    </source>
</reference>
<evidence type="ECO:0000313" key="2">
    <source>
        <dbReference type="EMBL" id="TQE97995.1"/>
    </source>
</evidence>
<keyword evidence="1" id="KW-1133">Transmembrane helix</keyword>
<organism evidence="2 3">
    <name type="scientific">Litorilinea aerophila</name>
    <dbReference type="NCBI Taxonomy" id="1204385"/>
    <lineage>
        <taxon>Bacteria</taxon>
        <taxon>Bacillati</taxon>
        <taxon>Chloroflexota</taxon>
        <taxon>Caldilineae</taxon>
        <taxon>Caldilineales</taxon>
        <taxon>Caldilineaceae</taxon>
        <taxon>Litorilinea</taxon>
    </lineage>
</organism>
<dbReference type="RefSeq" id="WP_141608208.1">
    <property type="nucleotide sequence ID" value="NZ_VIGC02000001.1"/>
</dbReference>
<keyword evidence="1" id="KW-0472">Membrane</keyword>